<keyword evidence="1" id="KW-1133">Transmembrane helix</keyword>
<keyword evidence="1" id="KW-0472">Membrane</keyword>
<organism evidence="2 3">
    <name type="scientific">Aspergillus udagawae</name>
    <dbReference type="NCBI Taxonomy" id="91492"/>
    <lineage>
        <taxon>Eukaryota</taxon>
        <taxon>Fungi</taxon>
        <taxon>Dikarya</taxon>
        <taxon>Ascomycota</taxon>
        <taxon>Pezizomycotina</taxon>
        <taxon>Eurotiomycetes</taxon>
        <taxon>Eurotiomycetidae</taxon>
        <taxon>Eurotiales</taxon>
        <taxon>Aspergillaceae</taxon>
        <taxon>Aspergillus</taxon>
        <taxon>Aspergillus subgen. Fumigati</taxon>
    </lineage>
</organism>
<sequence>MATDSPGAWALWFLMLGLYTFVTIALLFLLRGKPTVAFRFSENGKETIVYVYNDEHWLVRAVVDDLVARKTKVEDLEAQNEQPGVLNDNLEGTFQA</sequence>
<gene>
    <name evidence="2" type="ORF">IFM46972_08246</name>
</gene>
<reference evidence="2 3" key="1">
    <citation type="submission" date="2020-01" db="EMBL/GenBank/DDBJ databases">
        <title>Draft genome sequence of Aspergillus udagawae IFM 46972.</title>
        <authorList>
            <person name="Takahashi H."/>
            <person name="Yaguchi T."/>
        </authorList>
    </citation>
    <scope>NUCLEOTIDE SEQUENCE [LARGE SCALE GENOMIC DNA]</scope>
    <source>
        <strain evidence="2 3">IFM 46972</strain>
    </source>
</reference>
<dbReference type="EMBL" id="BLKC01000069">
    <property type="protein sequence ID" value="GFF47242.1"/>
    <property type="molecule type" value="Genomic_DNA"/>
</dbReference>
<proteinExistence type="predicted"/>
<dbReference type="AlphaFoldDB" id="A0A8H3PE47"/>
<evidence type="ECO:0000313" key="2">
    <source>
        <dbReference type="EMBL" id="GFF47242.1"/>
    </source>
</evidence>
<evidence type="ECO:0000313" key="3">
    <source>
        <dbReference type="Proteomes" id="UP000465221"/>
    </source>
</evidence>
<feature type="transmembrane region" description="Helical" evidence="1">
    <location>
        <begin position="6"/>
        <end position="30"/>
    </location>
</feature>
<accession>A0A8H3PE47</accession>
<comment type="caution">
    <text evidence="2">The sequence shown here is derived from an EMBL/GenBank/DDBJ whole genome shotgun (WGS) entry which is preliminary data.</text>
</comment>
<keyword evidence="1" id="KW-0812">Transmembrane</keyword>
<name>A0A8H3PE47_9EURO</name>
<dbReference type="Proteomes" id="UP000465221">
    <property type="component" value="Unassembled WGS sequence"/>
</dbReference>
<protein>
    <submittedName>
        <fullName evidence="2">Uncharacterized protein</fullName>
    </submittedName>
</protein>
<evidence type="ECO:0000256" key="1">
    <source>
        <dbReference type="SAM" id="Phobius"/>
    </source>
</evidence>